<dbReference type="Gene3D" id="1.10.510.10">
    <property type="entry name" value="Transferase(Phosphotransferase) domain 1"/>
    <property type="match status" value="2"/>
</dbReference>
<dbReference type="PROSITE" id="PS50011">
    <property type="entry name" value="PROTEIN_KINASE_DOM"/>
    <property type="match status" value="1"/>
</dbReference>
<dbReference type="AlphaFoldDB" id="A0AAD8JWZ2"/>
<gene>
    <name evidence="4" type="ORF">QVD17_36781</name>
</gene>
<dbReference type="Pfam" id="PF23446">
    <property type="entry name" value="LysM1_NFP_LYK"/>
    <property type="match status" value="1"/>
</dbReference>
<sequence length="617" mass="69251">MAFSFLSFLALSVYLISQNNVLSATTADTNFTCSADSPPSCLTYLTYRAKSPYMALGNISDLFGISRLSIAEASNLTSEDEKILYDQLLLIPVTCSCNGNRYISNVTYATKKDDSFYVVASSVFQNLTNYLAVEDMNPTLNPTNLTVGDQVVFPLFCKCPKQLQNRERYLITYVWQPEDEILHVSTLFNTSSYDVANENGFRNFTAAACLPVLIPVDKLPTFPLPPPHHLSGSKSKESKKLHIIFIVFGTVGSFFVIVFSLFFIYRCHSRRSKRILARNESSFEFTDLLYTKKASRDEPSVPMKKNQDKLLPGVSGYLSKPIMYDRKEIMEATMNLSERYRIGGAVYRAMIHGQILAVKKTRDATEELKILQRVNHTNLVKLMGISSDFGGNCFLVYEYAEKGSLDKWLFSRHLPSSFGSSVNVSLSWSQRLNLALDIANGLQYMHEHSQPSIAHRDLRTSNILLDSNFKGKIGNFSSARPAISSIMLKVDVFAFGVILLELLSGKKAMETRDGGEICMAWKEIRKIIDVEDKREEKLRLWMDPNLGSFYPIDAALNMAALARACTSEKSADRPGMTEIVFNLSVLSQSSSEMYEQSWTSSGLETEDTHIISPVIGR</sequence>
<dbReference type="InterPro" id="IPR059144">
    <property type="entry name" value="NFP_LysM3"/>
</dbReference>
<dbReference type="PANTHER" id="PTHR45927:SF2">
    <property type="entry name" value="SERINE_THREONINE RECEPTOR-LIKE KINASE NFP"/>
    <property type="match status" value="1"/>
</dbReference>
<dbReference type="EMBL" id="JAUHHV010000010">
    <property type="protein sequence ID" value="KAK1410246.1"/>
    <property type="molecule type" value="Genomic_DNA"/>
</dbReference>
<accession>A0AAD8JWZ2</accession>
<dbReference type="InterPro" id="IPR059143">
    <property type="entry name" value="NFP_LysM2"/>
</dbReference>
<dbReference type="SUPFAM" id="SSF56112">
    <property type="entry name" value="Protein kinase-like (PK-like)"/>
    <property type="match status" value="1"/>
</dbReference>
<dbReference type="SMART" id="SM00219">
    <property type="entry name" value="TyrKc"/>
    <property type="match status" value="1"/>
</dbReference>
<dbReference type="InterPro" id="IPR020635">
    <property type="entry name" value="Tyr_kinase_cat_dom"/>
</dbReference>
<organism evidence="4 5">
    <name type="scientific">Tagetes erecta</name>
    <name type="common">African marigold</name>
    <dbReference type="NCBI Taxonomy" id="13708"/>
    <lineage>
        <taxon>Eukaryota</taxon>
        <taxon>Viridiplantae</taxon>
        <taxon>Streptophyta</taxon>
        <taxon>Embryophyta</taxon>
        <taxon>Tracheophyta</taxon>
        <taxon>Spermatophyta</taxon>
        <taxon>Magnoliopsida</taxon>
        <taxon>eudicotyledons</taxon>
        <taxon>Gunneridae</taxon>
        <taxon>Pentapetalae</taxon>
        <taxon>asterids</taxon>
        <taxon>campanulids</taxon>
        <taxon>Asterales</taxon>
        <taxon>Asteraceae</taxon>
        <taxon>Asteroideae</taxon>
        <taxon>Heliantheae alliance</taxon>
        <taxon>Tageteae</taxon>
        <taxon>Tagetes</taxon>
    </lineage>
</organism>
<keyword evidence="1" id="KW-0812">Transmembrane</keyword>
<dbReference type="Gene3D" id="3.30.200.20">
    <property type="entry name" value="Phosphorylase Kinase, domain 1"/>
    <property type="match status" value="1"/>
</dbReference>
<keyword evidence="1" id="KW-0472">Membrane</keyword>
<keyword evidence="5" id="KW-1185">Reference proteome</keyword>
<dbReference type="Pfam" id="PF23462">
    <property type="entry name" value="LysM3_NFP"/>
    <property type="match status" value="1"/>
</dbReference>
<dbReference type="GO" id="GO:0004713">
    <property type="term" value="F:protein tyrosine kinase activity"/>
    <property type="evidence" value="ECO:0007669"/>
    <property type="project" value="InterPro"/>
</dbReference>
<dbReference type="Pfam" id="PF23457">
    <property type="entry name" value="LysM2_NFP"/>
    <property type="match status" value="1"/>
</dbReference>
<feature type="domain" description="Protein kinase" evidence="3">
    <location>
        <begin position="304"/>
        <end position="586"/>
    </location>
</feature>
<dbReference type="InterPro" id="IPR000719">
    <property type="entry name" value="Prot_kinase_dom"/>
</dbReference>
<evidence type="ECO:0000256" key="2">
    <source>
        <dbReference type="SAM" id="SignalP"/>
    </source>
</evidence>
<proteinExistence type="predicted"/>
<evidence type="ECO:0000313" key="4">
    <source>
        <dbReference type="EMBL" id="KAK1410246.1"/>
    </source>
</evidence>
<evidence type="ECO:0000313" key="5">
    <source>
        <dbReference type="Proteomes" id="UP001229421"/>
    </source>
</evidence>
<keyword evidence="2" id="KW-0732">Signal</keyword>
<protein>
    <recommendedName>
        <fullName evidence="3">Protein kinase domain-containing protein</fullName>
    </recommendedName>
</protein>
<dbReference type="InterPro" id="IPR056561">
    <property type="entry name" value="NFP_LYK_LysM1"/>
</dbReference>
<evidence type="ECO:0000259" key="3">
    <source>
        <dbReference type="PROSITE" id="PS50011"/>
    </source>
</evidence>
<keyword evidence="1" id="KW-1133">Transmembrane helix</keyword>
<evidence type="ECO:0000256" key="1">
    <source>
        <dbReference type="SAM" id="Phobius"/>
    </source>
</evidence>
<feature type="chain" id="PRO_5042023615" description="Protein kinase domain-containing protein" evidence="2">
    <location>
        <begin position="19"/>
        <end position="617"/>
    </location>
</feature>
<feature type="transmembrane region" description="Helical" evidence="1">
    <location>
        <begin position="241"/>
        <end position="265"/>
    </location>
</feature>
<dbReference type="InterPro" id="IPR001245">
    <property type="entry name" value="Ser-Thr/Tyr_kinase_cat_dom"/>
</dbReference>
<feature type="signal peptide" evidence="2">
    <location>
        <begin position="1"/>
        <end position="18"/>
    </location>
</feature>
<dbReference type="InterPro" id="IPR011009">
    <property type="entry name" value="Kinase-like_dom_sf"/>
</dbReference>
<dbReference type="InterPro" id="IPR052611">
    <property type="entry name" value="Plant_RLK_LysM"/>
</dbReference>
<dbReference type="Pfam" id="PF07714">
    <property type="entry name" value="PK_Tyr_Ser-Thr"/>
    <property type="match status" value="1"/>
</dbReference>
<dbReference type="Proteomes" id="UP001229421">
    <property type="component" value="Unassembled WGS sequence"/>
</dbReference>
<dbReference type="PANTHER" id="PTHR45927">
    <property type="entry name" value="LYSM-DOMAIN RECEPTOR-LIKE KINASE-RELATED"/>
    <property type="match status" value="1"/>
</dbReference>
<dbReference type="GO" id="GO:0005524">
    <property type="term" value="F:ATP binding"/>
    <property type="evidence" value="ECO:0007669"/>
    <property type="project" value="InterPro"/>
</dbReference>
<name>A0AAD8JWZ2_TARER</name>
<reference evidence="4" key="1">
    <citation type="journal article" date="2023" name="bioRxiv">
        <title>Improved chromosome-level genome assembly for marigold (Tagetes erecta).</title>
        <authorList>
            <person name="Jiang F."/>
            <person name="Yuan L."/>
            <person name="Wang S."/>
            <person name="Wang H."/>
            <person name="Xu D."/>
            <person name="Wang A."/>
            <person name="Fan W."/>
        </authorList>
    </citation>
    <scope>NUCLEOTIDE SEQUENCE</scope>
    <source>
        <strain evidence="4">WSJ</strain>
        <tissue evidence="4">Leaf</tissue>
    </source>
</reference>
<comment type="caution">
    <text evidence="4">The sequence shown here is derived from an EMBL/GenBank/DDBJ whole genome shotgun (WGS) entry which is preliminary data.</text>
</comment>